<dbReference type="PANTHER" id="PTHR34853:SF1">
    <property type="entry name" value="LIPASE 5"/>
    <property type="match status" value="1"/>
</dbReference>
<accession>A0ABX8CKW0</accession>
<dbReference type="Proteomes" id="UP000683310">
    <property type="component" value="Chromosome"/>
</dbReference>
<dbReference type="EMBL" id="CP074371">
    <property type="protein sequence ID" value="QVI19508.1"/>
    <property type="molecule type" value="Genomic_DNA"/>
</dbReference>
<sequence length="370" mass="40056">MTDFYALLPAEHGDRPGQLLRTQAITVPGLDHRTRAWGIMYVSSDSRGEPIPVTGTVLSKTSTAQSQPTPIVVYCPSFHGLGGQCAPSQQLLAAGEPLDQIREALDREWTVVVPDGENLGITGLGPHTFLAARAAAHVALDLARAAQAIPELAPSHTSRAPVVLWGYGDGGRATVWATELAPEYAPDLDLRGVAAGAVVTDPGALVRTQHHGPWAALALAGLIGLSRAYHHLPLRHVLTEDGRRVARHAEQLSAATLLAQYRQPLQHWCERPDPWNDAIWRFVLTRESRSSAATPAAPVHLYHGTHDPIVPVESGGELFIEYQRRGIEVSWREYDANHLRTAVDSTPEVADTLASFLRRPPTHDGPLPGP</sequence>
<dbReference type="PANTHER" id="PTHR34853">
    <property type="match status" value="1"/>
</dbReference>
<protein>
    <recommendedName>
        <fullName evidence="3">Secretory lipase</fullName>
    </recommendedName>
</protein>
<organism evidence="1 2">
    <name type="scientific">Nocardia tengchongensis</name>
    <dbReference type="NCBI Taxonomy" id="2055889"/>
    <lineage>
        <taxon>Bacteria</taxon>
        <taxon>Bacillati</taxon>
        <taxon>Actinomycetota</taxon>
        <taxon>Actinomycetes</taxon>
        <taxon>Mycobacteriales</taxon>
        <taxon>Nocardiaceae</taxon>
        <taxon>Nocardia</taxon>
    </lineage>
</organism>
<dbReference type="Gene3D" id="1.10.260.130">
    <property type="match status" value="1"/>
</dbReference>
<name>A0ABX8CKW0_9NOCA</name>
<dbReference type="Pfam" id="PF03583">
    <property type="entry name" value="LIP"/>
    <property type="match status" value="1"/>
</dbReference>
<dbReference type="SUPFAM" id="SSF53474">
    <property type="entry name" value="alpha/beta-Hydrolases"/>
    <property type="match status" value="1"/>
</dbReference>
<dbReference type="InterPro" id="IPR005152">
    <property type="entry name" value="Lipase_secreted"/>
</dbReference>
<dbReference type="PIRSF" id="PIRSF029171">
    <property type="entry name" value="Esterase_LipA"/>
    <property type="match status" value="1"/>
</dbReference>
<proteinExistence type="predicted"/>
<dbReference type="RefSeq" id="WP_213555540.1">
    <property type="nucleotide sequence ID" value="NZ_JBHZDI010000038.1"/>
</dbReference>
<evidence type="ECO:0000313" key="1">
    <source>
        <dbReference type="EMBL" id="QVI19508.1"/>
    </source>
</evidence>
<reference evidence="1 2" key="1">
    <citation type="submission" date="2021-04" db="EMBL/GenBank/DDBJ databases">
        <title>Nocardia tengchongensis.</title>
        <authorList>
            <person name="Zhuang k."/>
            <person name="Ran Y."/>
            <person name="Li W."/>
        </authorList>
    </citation>
    <scope>NUCLEOTIDE SEQUENCE [LARGE SCALE GENOMIC DNA]</scope>
    <source>
        <strain evidence="1 2">CFH S0057</strain>
    </source>
</reference>
<dbReference type="InterPro" id="IPR029058">
    <property type="entry name" value="AB_hydrolase_fold"/>
</dbReference>
<gene>
    <name evidence="1" type="ORF">KHQ06_24420</name>
</gene>
<dbReference type="Gene3D" id="3.40.50.1820">
    <property type="entry name" value="alpha/beta hydrolase"/>
    <property type="match status" value="1"/>
</dbReference>
<keyword evidence="2" id="KW-1185">Reference proteome</keyword>
<evidence type="ECO:0000313" key="2">
    <source>
        <dbReference type="Proteomes" id="UP000683310"/>
    </source>
</evidence>
<evidence type="ECO:0008006" key="3">
    <source>
        <dbReference type="Google" id="ProtNLM"/>
    </source>
</evidence>